<dbReference type="Pfam" id="PF11913">
    <property type="entry name" value="DUF3431"/>
    <property type="match status" value="1"/>
</dbReference>
<dbReference type="RefSeq" id="XP_016214097.1">
    <property type="nucleotide sequence ID" value="XM_016357895.1"/>
</dbReference>
<keyword evidence="3" id="KW-1185">Reference proteome</keyword>
<gene>
    <name evidence="2" type="ORF">PV09_04534</name>
</gene>
<dbReference type="PANTHER" id="PTHR37490:SF3">
    <property type="entry name" value="DUF3431 DOMAIN CONTAINING PROTEIN"/>
    <property type="match status" value="1"/>
</dbReference>
<protein>
    <submittedName>
        <fullName evidence="2">Uncharacterized protein</fullName>
    </submittedName>
</protein>
<dbReference type="PANTHER" id="PTHR37490">
    <property type="entry name" value="EXPRESSED PROTEIN"/>
    <property type="match status" value="1"/>
</dbReference>
<organism evidence="2 3">
    <name type="scientific">Verruconis gallopava</name>
    <dbReference type="NCBI Taxonomy" id="253628"/>
    <lineage>
        <taxon>Eukaryota</taxon>
        <taxon>Fungi</taxon>
        <taxon>Dikarya</taxon>
        <taxon>Ascomycota</taxon>
        <taxon>Pezizomycotina</taxon>
        <taxon>Dothideomycetes</taxon>
        <taxon>Pleosporomycetidae</taxon>
        <taxon>Venturiales</taxon>
        <taxon>Sympoventuriaceae</taxon>
        <taxon>Verruconis</taxon>
    </lineage>
</organism>
<sequence length="372" mass="41127">MRRGTRKAVINLGLFVSAIIVLLYLNSAPPNGGNHSLAWTTVRYQSSNDVKIKPRGSCPGLSETKKPALVVARTSDEDTNWLDGLKTKYHLCVYTVDVEDTTSSYLQVPANRGHESMPYLTFIIDNYDDIPAAGAVFVHGSRIAWHNDHPQYDNAKLLATLNIQTALETNGYHNLRCDWSASTCSPKEALPQGSYETRSRAMLEPWNERVVSDAALPGAFAAIFGGLAHSNKDPKVHLGRNDPLRAQCCAQFVVSRDSILQHSRDEYAAIRQWLLDGSDGTHKSVPGASSPDDRIAGRVLSYLWHVLFIKHDPSQETLDLEKLNEAGCPTAAECYCKLYGRCDLICNKPGNCQGQYRLPPDFKVPKDIVDAS</sequence>
<evidence type="ECO:0000313" key="3">
    <source>
        <dbReference type="Proteomes" id="UP000053259"/>
    </source>
</evidence>
<dbReference type="GeneID" id="27312507"/>
<dbReference type="InParanoid" id="A0A0D2ABM8"/>
<feature type="signal peptide" evidence="1">
    <location>
        <begin position="1"/>
        <end position="27"/>
    </location>
</feature>
<accession>A0A0D2ABM8</accession>
<dbReference type="EMBL" id="KN847541">
    <property type="protein sequence ID" value="KIW04228.1"/>
    <property type="molecule type" value="Genomic_DNA"/>
</dbReference>
<dbReference type="Proteomes" id="UP000053259">
    <property type="component" value="Unassembled WGS sequence"/>
</dbReference>
<dbReference type="AlphaFoldDB" id="A0A0D2ABM8"/>
<evidence type="ECO:0000256" key="1">
    <source>
        <dbReference type="SAM" id="SignalP"/>
    </source>
</evidence>
<reference evidence="2 3" key="1">
    <citation type="submission" date="2015-01" db="EMBL/GenBank/DDBJ databases">
        <title>The Genome Sequence of Ochroconis gallopava CBS43764.</title>
        <authorList>
            <consortium name="The Broad Institute Genomics Platform"/>
            <person name="Cuomo C."/>
            <person name="de Hoog S."/>
            <person name="Gorbushina A."/>
            <person name="Stielow B."/>
            <person name="Teixiera M."/>
            <person name="Abouelleil A."/>
            <person name="Chapman S.B."/>
            <person name="Priest M."/>
            <person name="Young S.K."/>
            <person name="Wortman J."/>
            <person name="Nusbaum C."/>
            <person name="Birren B."/>
        </authorList>
    </citation>
    <scope>NUCLEOTIDE SEQUENCE [LARGE SCALE GENOMIC DNA]</scope>
    <source>
        <strain evidence="2 3">CBS 43764</strain>
    </source>
</reference>
<keyword evidence="1" id="KW-0732">Signal</keyword>
<evidence type="ECO:0000313" key="2">
    <source>
        <dbReference type="EMBL" id="KIW04228.1"/>
    </source>
</evidence>
<dbReference type="VEuPathDB" id="FungiDB:PV09_04534"/>
<dbReference type="InterPro" id="IPR021838">
    <property type="entry name" value="DUF3431"/>
</dbReference>
<proteinExistence type="predicted"/>
<feature type="chain" id="PRO_5002238289" evidence="1">
    <location>
        <begin position="28"/>
        <end position="372"/>
    </location>
</feature>
<dbReference type="OrthoDB" id="426718at2759"/>
<name>A0A0D2ABM8_9PEZI</name>
<dbReference type="HOGENOM" id="CLU_031559_3_2_1"/>
<dbReference type="STRING" id="253628.A0A0D2ABM8"/>